<evidence type="ECO:0000259" key="2">
    <source>
        <dbReference type="PROSITE" id="PS50826"/>
    </source>
</evidence>
<dbReference type="PROSITE" id="PS50826">
    <property type="entry name" value="RUN"/>
    <property type="match status" value="1"/>
</dbReference>
<feature type="region of interest" description="Disordered" evidence="1">
    <location>
        <begin position="424"/>
        <end position="500"/>
    </location>
</feature>
<feature type="compositionally biased region" description="Basic and acidic residues" evidence="1">
    <location>
        <begin position="727"/>
        <end position="738"/>
    </location>
</feature>
<feature type="compositionally biased region" description="Polar residues" evidence="1">
    <location>
        <begin position="1368"/>
        <end position="1378"/>
    </location>
</feature>
<accession>A0A2R5L997</accession>
<feature type="compositionally biased region" description="Basic and acidic residues" evidence="1">
    <location>
        <begin position="470"/>
        <end position="479"/>
    </location>
</feature>
<dbReference type="PANTHER" id="PTHR15591:SF13">
    <property type="entry name" value="RUN DOMAIN-CONTAINING PROTEIN"/>
    <property type="match status" value="1"/>
</dbReference>
<proteinExistence type="predicted"/>
<name>A0A2R5L997_9ACAR</name>
<protein>
    <submittedName>
        <fullName evidence="3">Putative phosphatase 1 binding protein</fullName>
    </submittedName>
</protein>
<feature type="region of interest" description="Disordered" evidence="1">
    <location>
        <begin position="1347"/>
        <end position="1450"/>
    </location>
</feature>
<sequence>MTEGPMARQTLAGLSLSQLNFHNNNNNDSREAPPSQTSSCTDSVLLQDGGEDLQWCADYPFNREFQRQPSSVSSSKLLRQSILMVAGGSLEDLAYEDLSKNIDANLAEIDMETFRSEDMHALLALPALYGGTDFQSASHGDRCASVSGSFLETLPLEASATGVKVGSATDDSGEMSICRDEPLFSPVKEVAPPVTSGVLSTDSLDCSSYEEHDFVLTCQANKDNYTIAFEASGTRFSDESSDCPEQQQQPAPPSAMARSELSFTTWHRLRDVTTSKSQSLPNLLRRSTTGRVGDACLPLYTLQSSRDEDVDARSLLRLFMRSKAASGGSLSSSRSEDSASAECESASMESKSSSSGDSRLCGLEFHKEDVVHRQNNLLGGNDKGTNASLPRTPINTVKRLEANNNNGVDARTGLVNDNDALRRLSESEEDTSSQYFEDSLVEAAQPRPKAPGARSPIREEEEPLESSGDETMRDSRDLMSSEGGASSEDSAPIVARNNDVNSPLRRIRQCGQPLVGTDRIQNVFPTTKSTNVAPVEDAGHTNQGTQTKRLNNRDGAATSLDEASSNQRSSLPDRTSLRESGTMSSGYVSRQNSVDQIHRQTALLSAGGNRRKPTAVIARTRHSSTQVPVHIRDRSIQTSVEGAVATEGSNWLYTVDDSSASMQRSFNVTMYPQSTKEPKQDGATPTRSIYVCYPNYSLPDLSFLNELASAEDKPDVVLKPTQHRLPRRDEERDEDVPHRRAQSSDSRASRRPKSCTDFEDLSRRNLSHIQDWDSLSVLLPDDVKALVSRYRHAAKKDAPGDVTTTTTRSPVLRPLNLDQAGNVREEVGTFLAMSPPKGFLGQRGILRRAAEEGDGGWCRDPVFPEEVPNRRHSLQDYRRLFKNLPDLDGLLPPCGDLTSSTGLGKEPHPLSRTNSEGSWRRGGHTRNKAQGLSAVVTQQQHPCCACRAKKAVSFSEDLNVESEEQKASRASAVCTCNCRSSPVKTYGSAERLPRNMTLPFFKGDEEQRPPREFSVSTQCLSPSTSPSCFASPLSRSQKELVDQKKGLLDSALRCTKQVIDSCTAEHNSQQPIINSLSEDSTCGRLTTEYLLPAMEALLSDGLQPHVRGLFGPLPNSLWHLTESLAQTKDVRKEILDLVEYIQKSDVLSDEGQKFRACMLGLLNLGCLDTWFVNLFSNPQVQQKHYQTSSAFLSLLSHPSLFFLREELTCNLHLLSELPFGFSLSFAPLSEAPSLKPHLAPRSPFPPSPRARQGKGEESDDTEDDLRKVTCHSLVGSSFEEAVTPDSKGMQICPPLPETLDNSSRVLELQRKLRAADPQFAAGLRAYPAMHGDEEEARRFKQLRNHWEKMSHAPSEAEKKGALPPSPTKVPTMSPTKATRSLPRPSSMKSPRTARSGVPTRRSQTPDSRTSSPNISSSSAVPAGRQQPQQRRSLIPVHRGWKRPGSRQGEK</sequence>
<feature type="region of interest" description="Disordered" evidence="1">
    <location>
        <begin position="896"/>
        <end position="925"/>
    </location>
</feature>
<dbReference type="SUPFAM" id="SSF140741">
    <property type="entry name" value="RUN domain-like"/>
    <property type="match status" value="1"/>
</dbReference>
<dbReference type="InterPro" id="IPR004012">
    <property type="entry name" value="Run_dom"/>
</dbReference>
<organism evidence="3">
    <name type="scientific">Ornithodoros turicata</name>
    <dbReference type="NCBI Taxonomy" id="34597"/>
    <lineage>
        <taxon>Eukaryota</taxon>
        <taxon>Metazoa</taxon>
        <taxon>Ecdysozoa</taxon>
        <taxon>Arthropoda</taxon>
        <taxon>Chelicerata</taxon>
        <taxon>Arachnida</taxon>
        <taxon>Acari</taxon>
        <taxon>Parasitiformes</taxon>
        <taxon>Ixodida</taxon>
        <taxon>Ixodoidea</taxon>
        <taxon>Argasidae</taxon>
        <taxon>Ornithodorinae</taxon>
        <taxon>Ornithodoros</taxon>
    </lineage>
</organism>
<feature type="compositionally biased region" description="Low complexity" evidence="1">
    <location>
        <begin position="1407"/>
        <end position="1418"/>
    </location>
</feature>
<feature type="compositionally biased region" description="Polar residues" evidence="1">
    <location>
        <begin position="519"/>
        <end position="532"/>
    </location>
</feature>
<feature type="compositionally biased region" description="Low complexity" evidence="1">
    <location>
        <begin position="480"/>
        <end position="491"/>
    </location>
</feature>
<feature type="compositionally biased region" description="Polar residues" evidence="1">
    <location>
        <begin position="540"/>
        <end position="549"/>
    </location>
</feature>
<feature type="region of interest" description="Disordered" evidence="1">
    <location>
        <begin position="236"/>
        <end position="259"/>
    </location>
</feature>
<dbReference type="PANTHER" id="PTHR15591">
    <property type="entry name" value="RUN AND SH3 DOMAIN CONTAINING"/>
    <property type="match status" value="1"/>
</dbReference>
<feature type="region of interest" description="Disordered" evidence="1">
    <location>
        <begin position="714"/>
        <end position="756"/>
    </location>
</feature>
<feature type="region of interest" description="Disordered" evidence="1">
    <location>
        <begin position="1236"/>
        <end position="1265"/>
    </location>
</feature>
<feature type="compositionally biased region" description="Basic and acidic residues" evidence="1">
    <location>
        <begin position="1347"/>
        <end position="1360"/>
    </location>
</feature>
<reference evidence="3" key="1">
    <citation type="submission" date="2018-03" db="EMBL/GenBank/DDBJ databases">
        <title>The relapsing fever spirochete Borrelia turicatae persists in the highly oxidative environment of its soft-bodied tick vector.</title>
        <authorList>
            <person name="Bourret T.J."/>
            <person name="Boyle W.K."/>
            <person name="Valenzuela J.G."/>
            <person name="Oliveira F."/>
            <person name="Lopez J.E."/>
        </authorList>
    </citation>
    <scope>NUCLEOTIDE SEQUENCE</scope>
    <source>
        <strain evidence="3">Kansas strain/isolate</strain>
        <tissue evidence="3">Salivary glands</tissue>
    </source>
</reference>
<feature type="compositionally biased region" description="Acidic residues" evidence="1">
    <location>
        <begin position="459"/>
        <end position="468"/>
    </location>
</feature>
<dbReference type="InterPro" id="IPR037213">
    <property type="entry name" value="Run_dom_sf"/>
</dbReference>
<dbReference type="GO" id="GO:0031410">
    <property type="term" value="C:cytoplasmic vesicle"/>
    <property type="evidence" value="ECO:0007669"/>
    <property type="project" value="TreeGrafter"/>
</dbReference>
<evidence type="ECO:0000256" key="1">
    <source>
        <dbReference type="SAM" id="MobiDB-lite"/>
    </source>
</evidence>
<dbReference type="InterPro" id="IPR047343">
    <property type="entry name" value="RUSC1_2"/>
</dbReference>
<feature type="domain" description="RUN" evidence="2">
    <location>
        <begin position="1081"/>
        <end position="1226"/>
    </location>
</feature>
<dbReference type="Gene3D" id="1.20.58.900">
    <property type="match status" value="1"/>
</dbReference>
<dbReference type="EMBL" id="GGLE01001937">
    <property type="protein sequence ID" value="MBY06063.1"/>
    <property type="molecule type" value="Transcribed_RNA"/>
</dbReference>
<feature type="region of interest" description="Disordered" evidence="1">
    <location>
        <begin position="21"/>
        <end position="41"/>
    </location>
</feature>
<evidence type="ECO:0000313" key="3">
    <source>
        <dbReference type="EMBL" id="MBY06063.1"/>
    </source>
</evidence>
<feature type="compositionally biased region" description="Polar residues" evidence="1">
    <location>
        <begin position="561"/>
        <end position="595"/>
    </location>
</feature>
<feature type="region of interest" description="Disordered" evidence="1">
    <location>
        <begin position="518"/>
        <end position="595"/>
    </location>
</feature>
<dbReference type="Pfam" id="PF02759">
    <property type="entry name" value="RUN"/>
    <property type="match status" value="1"/>
</dbReference>
<feature type="region of interest" description="Disordered" evidence="1">
    <location>
        <begin position="326"/>
        <end position="358"/>
    </location>
</feature>